<reference evidence="2" key="1">
    <citation type="submission" date="2016-10" db="EMBL/GenBank/DDBJ databases">
        <authorList>
            <person name="Varghese N."/>
            <person name="Submissions S."/>
        </authorList>
    </citation>
    <scope>NUCLEOTIDE SEQUENCE [LARGE SCALE GENOMIC DNA]</scope>
    <source>
        <strain evidence="2">DSM 22361</strain>
    </source>
</reference>
<proteinExistence type="predicted"/>
<accession>A0A1H5UH43</accession>
<evidence type="ECO:0000313" key="2">
    <source>
        <dbReference type="Proteomes" id="UP000236731"/>
    </source>
</evidence>
<dbReference type="PROSITE" id="PS51257">
    <property type="entry name" value="PROKAR_LIPOPROTEIN"/>
    <property type="match status" value="1"/>
</dbReference>
<dbReference type="AlphaFoldDB" id="A0A1H5UH43"/>
<protein>
    <submittedName>
        <fullName evidence="1">Uncharacterized protein</fullName>
    </submittedName>
</protein>
<evidence type="ECO:0000313" key="1">
    <source>
        <dbReference type="EMBL" id="SEF73798.1"/>
    </source>
</evidence>
<gene>
    <name evidence="1" type="ORF">SAMN05421877_102279</name>
</gene>
<sequence length="540" mass="62836">MKKFILLIFVFGLFGCKKELLTSIDSRQSIAQSSVISNQKMENPYSLKNMNRAYLNLLQEKDERMVGMEKGNALNLSKDSMLLAATHSYIRILPKDSLHYEELLADTTMDFFDYPLDVDISEGEEVRVAPGNANGMRWLYTKVEKSSNNPLLKDAEFIEDLYIPTDLAENWDQNDLEIQHSPTLTINFDDILDESLRITGHDDDLVQGRRRSNRRWTPSATIKVYDETIKAYVPIELAKVRVRHFVRWRTGYTNADGYVRLPSFRKAVNYTVVWEQNKWDIRDGHINQAYYNGPKMRNHWHLEINGGKSVYYGTIHRACVNYFFKDIDGLKRPYAPGFLKKKISFYNKTNNSYNGLHRPWATWLSTDLFSQIQIYRRKDEGSSYFTWGLFGTSIHELAHSAHAVHVGRGNAILTSKMIAESWASAVAWYLVSKEYDRLNYSLKDKDLLNKQDWTPHVKNFSYSPIFIDLIDDYNQSDRNQKYPNDTVNGYTIGDLNNILMDVRNLRHLKKEVKSHKPSHVTDLQIDTLFLKYEEAVQGKL</sequence>
<dbReference type="OrthoDB" id="1489647at2"/>
<keyword evidence="2" id="KW-1185">Reference proteome</keyword>
<name>A0A1H5UH43_9SPHI</name>
<dbReference type="EMBL" id="FNUT01000002">
    <property type="protein sequence ID" value="SEF73798.1"/>
    <property type="molecule type" value="Genomic_DNA"/>
</dbReference>
<dbReference type="RefSeq" id="WP_103905291.1">
    <property type="nucleotide sequence ID" value="NZ_CP049246.1"/>
</dbReference>
<organism evidence="1 2">
    <name type="scientific">Sphingobacterium lactis</name>
    <dbReference type="NCBI Taxonomy" id="797291"/>
    <lineage>
        <taxon>Bacteria</taxon>
        <taxon>Pseudomonadati</taxon>
        <taxon>Bacteroidota</taxon>
        <taxon>Sphingobacteriia</taxon>
        <taxon>Sphingobacteriales</taxon>
        <taxon>Sphingobacteriaceae</taxon>
        <taxon>Sphingobacterium</taxon>
    </lineage>
</organism>
<dbReference type="Proteomes" id="UP000236731">
    <property type="component" value="Unassembled WGS sequence"/>
</dbReference>